<dbReference type="AlphaFoldDB" id="A0A6I6EE29"/>
<dbReference type="Proteomes" id="UP000424752">
    <property type="component" value="Chromosome"/>
</dbReference>
<evidence type="ECO:0000313" key="1">
    <source>
        <dbReference type="EMBL" id="QGU88104.1"/>
    </source>
</evidence>
<accession>A0A6I6EE29</accession>
<sequence>MMSSSIIVGYNLSAIGNHAYFFADAPDSIFCDNCGCCIDDTYLPENFKSSNKADIGATYDRRFIVSTRFKDYINGLDFNVNFLPVNPKETLFLMKPLEIIRFSAHQMENYCDKCHQYSDQVAPKPDFYYESGNILNNGIFFTSTSFGCGRSASPSIILGIETAKVISDAVKAYKFRGVDISKITVKVN</sequence>
<proteinExistence type="predicted"/>
<reference evidence="1 2" key="1">
    <citation type="submission" date="2019-12" db="EMBL/GenBank/DDBJ databases">
        <title>Erwinia sp. nov., isolated from droppings of birds in the Qinghai-Tiebt plateau of China.</title>
        <authorList>
            <person name="Ge Y."/>
        </authorList>
    </citation>
    <scope>NUCLEOTIDE SEQUENCE [LARGE SCALE GENOMIC DNA]</scope>
    <source>
        <strain evidence="1 2">J780</strain>
    </source>
</reference>
<dbReference type="EMBL" id="CP046509">
    <property type="protein sequence ID" value="QGU88104.1"/>
    <property type="molecule type" value="Genomic_DNA"/>
</dbReference>
<protein>
    <submittedName>
        <fullName evidence="1">Uncharacterized protein</fullName>
    </submittedName>
</protein>
<name>A0A6I6EE29_9GAMM</name>
<dbReference type="KEGG" id="erwi:GN242_13110"/>
<evidence type="ECO:0000313" key="2">
    <source>
        <dbReference type="Proteomes" id="UP000424752"/>
    </source>
</evidence>
<organism evidence="1 2">
    <name type="scientific">Erwinia sorbitola</name>
    <dbReference type="NCBI Taxonomy" id="2681984"/>
    <lineage>
        <taxon>Bacteria</taxon>
        <taxon>Pseudomonadati</taxon>
        <taxon>Pseudomonadota</taxon>
        <taxon>Gammaproteobacteria</taxon>
        <taxon>Enterobacterales</taxon>
        <taxon>Erwiniaceae</taxon>
        <taxon>Erwinia</taxon>
    </lineage>
</organism>
<dbReference type="RefSeq" id="WP_156287632.1">
    <property type="nucleotide sequence ID" value="NZ_CP046509.1"/>
</dbReference>
<gene>
    <name evidence="1" type="ORF">GN242_13110</name>
</gene>